<dbReference type="SUPFAM" id="SSF48403">
    <property type="entry name" value="Ankyrin repeat"/>
    <property type="match status" value="1"/>
</dbReference>
<proteinExistence type="predicted"/>
<dbReference type="PANTHER" id="PTHR24149">
    <property type="entry name" value="ANKYRIN REPEAT DOMAIN-CONTAINING PROTEIN 12"/>
    <property type="match status" value="1"/>
</dbReference>
<dbReference type="SMART" id="SM00248">
    <property type="entry name" value="ANK"/>
    <property type="match status" value="2"/>
</dbReference>
<gene>
    <name evidence="2" type="ORF">AAG570_011749</name>
</gene>
<organism evidence="2 3">
    <name type="scientific">Ranatra chinensis</name>
    <dbReference type="NCBI Taxonomy" id="642074"/>
    <lineage>
        <taxon>Eukaryota</taxon>
        <taxon>Metazoa</taxon>
        <taxon>Ecdysozoa</taxon>
        <taxon>Arthropoda</taxon>
        <taxon>Hexapoda</taxon>
        <taxon>Insecta</taxon>
        <taxon>Pterygota</taxon>
        <taxon>Neoptera</taxon>
        <taxon>Paraneoptera</taxon>
        <taxon>Hemiptera</taxon>
        <taxon>Heteroptera</taxon>
        <taxon>Panheteroptera</taxon>
        <taxon>Nepomorpha</taxon>
        <taxon>Nepidae</taxon>
        <taxon>Ranatrinae</taxon>
        <taxon>Ranatra</taxon>
    </lineage>
</organism>
<comment type="caution">
    <text evidence="2">The sequence shown here is derived from an EMBL/GenBank/DDBJ whole genome shotgun (WGS) entry which is preliminary data.</text>
</comment>
<dbReference type="PROSITE" id="PS50297">
    <property type="entry name" value="ANK_REP_REGION"/>
    <property type="match status" value="1"/>
</dbReference>
<evidence type="ECO:0000313" key="2">
    <source>
        <dbReference type="EMBL" id="KAL1130501.1"/>
    </source>
</evidence>
<keyword evidence="3" id="KW-1185">Reference proteome</keyword>
<dbReference type="PROSITE" id="PS50088">
    <property type="entry name" value="ANK_REPEAT"/>
    <property type="match status" value="1"/>
</dbReference>
<sequence>MAISRNRFGRTNLEQEATDRGWKPLHEACNHGWLEVSRVLLEKGAHVNAKGLADDTPLHDACVNGHIEASSALRDSACGSCNESSGTYPGNSGLQISRKVPRRWGSGHVDCGPASPFIFPSANYRYGFPVSRKKITRTSKSSRAAFIIHKIGIDSRKPTLLSGPVALTRPLRQPPGVATLFWLRAPFP</sequence>
<accession>A0ABD0YGS7</accession>
<dbReference type="Pfam" id="PF12796">
    <property type="entry name" value="Ank_2"/>
    <property type="match status" value="1"/>
</dbReference>
<evidence type="ECO:0000313" key="3">
    <source>
        <dbReference type="Proteomes" id="UP001558652"/>
    </source>
</evidence>
<reference evidence="2 3" key="1">
    <citation type="submission" date="2024-07" db="EMBL/GenBank/DDBJ databases">
        <title>Chromosome-level genome assembly of the water stick insect Ranatra chinensis (Heteroptera: Nepidae).</title>
        <authorList>
            <person name="Liu X."/>
        </authorList>
    </citation>
    <scope>NUCLEOTIDE SEQUENCE [LARGE SCALE GENOMIC DNA]</scope>
    <source>
        <strain evidence="2">Cailab_2021Rc</strain>
        <tissue evidence="2">Muscle</tissue>
    </source>
</reference>
<dbReference type="Proteomes" id="UP001558652">
    <property type="component" value="Unassembled WGS sequence"/>
</dbReference>
<dbReference type="PANTHER" id="PTHR24149:SF14">
    <property type="entry name" value="ANKYRIN REPEAT DOMAIN 12"/>
    <property type="match status" value="1"/>
</dbReference>
<dbReference type="InterPro" id="IPR053210">
    <property type="entry name" value="ANKRD12"/>
</dbReference>
<dbReference type="InterPro" id="IPR036770">
    <property type="entry name" value="Ankyrin_rpt-contain_sf"/>
</dbReference>
<evidence type="ECO:0000256" key="1">
    <source>
        <dbReference type="PROSITE-ProRule" id="PRU00023"/>
    </source>
</evidence>
<dbReference type="EMBL" id="JBFDAA010000007">
    <property type="protein sequence ID" value="KAL1130501.1"/>
    <property type="molecule type" value="Genomic_DNA"/>
</dbReference>
<dbReference type="Gene3D" id="1.25.40.20">
    <property type="entry name" value="Ankyrin repeat-containing domain"/>
    <property type="match status" value="1"/>
</dbReference>
<keyword evidence="1" id="KW-0040">ANK repeat</keyword>
<feature type="repeat" description="ANK" evidence="1">
    <location>
        <begin position="20"/>
        <end position="52"/>
    </location>
</feature>
<name>A0ABD0YGS7_9HEMI</name>
<dbReference type="InterPro" id="IPR002110">
    <property type="entry name" value="Ankyrin_rpt"/>
</dbReference>
<dbReference type="AlphaFoldDB" id="A0ABD0YGS7"/>
<protein>
    <submittedName>
        <fullName evidence="2">Uncharacterized protein</fullName>
    </submittedName>
</protein>